<proteinExistence type="inferred from homology"/>
<dbReference type="CDD" id="cd01092">
    <property type="entry name" value="APP-like"/>
    <property type="match status" value="1"/>
</dbReference>
<evidence type="ECO:0000256" key="2">
    <source>
        <dbReference type="ARBA" id="ARBA00022801"/>
    </source>
</evidence>
<dbReference type="SUPFAM" id="SSF53092">
    <property type="entry name" value="Creatinase/prolidase N-terminal domain"/>
    <property type="match status" value="1"/>
</dbReference>
<dbReference type="PROSITE" id="PS00491">
    <property type="entry name" value="PROLINE_PEPTIDASE"/>
    <property type="match status" value="1"/>
</dbReference>
<name>A0ABP7ZC43_9ACTN</name>
<dbReference type="Gene3D" id="3.40.350.10">
    <property type="entry name" value="Creatinase/prolidase N-terminal domain"/>
    <property type="match status" value="1"/>
</dbReference>
<evidence type="ECO:0000259" key="4">
    <source>
        <dbReference type="Pfam" id="PF00557"/>
    </source>
</evidence>
<dbReference type="SUPFAM" id="SSF55920">
    <property type="entry name" value="Creatinase/aminopeptidase"/>
    <property type="match status" value="1"/>
</dbReference>
<dbReference type="Proteomes" id="UP001500266">
    <property type="component" value="Unassembled WGS sequence"/>
</dbReference>
<reference evidence="7" key="1">
    <citation type="journal article" date="2019" name="Int. J. Syst. Evol. Microbiol.">
        <title>The Global Catalogue of Microorganisms (GCM) 10K type strain sequencing project: providing services to taxonomists for standard genome sequencing and annotation.</title>
        <authorList>
            <consortium name="The Broad Institute Genomics Platform"/>
            <consortium name="The Broad Institute Genome Sequencing Center for Infectious Disease"/>
            <person name="Wu L."/>
            <person name="Ma J."/>
        </authorList>
    </citation>
    <scope>NUCLEOTIDE SEQUENCE [LARGE SCALE GENOMIC DNA]</scope>
    <source>
        <strain evidence="7">JCM 17316</strain>
    </source>
</reference>
<evidence type="ECO:0000256" key="1">
    <source>
        <dbReference type="ARBA" id="ARBA00022723"/>
    </source>
</evidence>
<protein>
    <submittedName>
        <fullName evidence="6">Xaa-Pro peptidase family protein</fullName>
    </submittedName>
</protein>
<dbReference type="Gene3D" id="3.90.230.10">
    <property type="entry name" value="Creatinase/methionine aminopeptidase superfamily"/>
    <property type="match status" value="1"/>
</dbReference>
<dbReference type="PANTHER" id="PTHR46112:SF8">
    <property type="entry name" value="CYTOPLASMIC PEPTIDASE PEPQ-RELATED"/>
    <property type="match status" value="1"/>
</dbReference>
<dbReference type="InterPro" id="IPR050659">
    <property type="entry name" value="Peptidase_M24B"/>
</dbReference>
<feature type="domain" description="Peptidase M24" evidence="4">
    <location>
        <begin position="158"/>
        <end position="358"/>
    </location>
</feature>
<dbReference type="EMBL" id="BAABDO010000109">
    <property type="protein sequence ID" value="GAA4153119.1"/>
    <property type="molecule type" value="Genomic_DNA"/>
</dbReference>
<keyword evidence="2" id="KW-0378">Hydrolase</keyword>
<organism evidence="6 7">
    <name type="scientific">Actinomadura keratinilytica</name>
    <dbReference type="NCBI Taxonomy" id="547461"/>
    <lineage>
        <taxon>Bacteria</taxon>
        <taxon>Bacillati</taxon>
        <taxon>Actinomycetota</taxon>
        <taxon>Actinomycetes</taxon>
        <taxon>Streptosporangiales</taxon>
        <taxon>Thermomonosporaceae</taxon>
        <taxon>Actinomadura</taxon>
    </lineage>
</organism>
<evidence type="ECO:0000313" key="7">
    <source>
        <dbReference type="Proteomes" id="UP001500266"/>
    </source>
</evidence>
<dbReference type="InterPro" id="IPR029149">
    <property type="entry name" value="Creatin/AminoP/Spt16_N"/>
</dbReference>
<dbReference type="InterPro" id="IPR000994">
    <property type="entry name" value="Pept_M24"/>
</dbReference>
<keyword evidence="7" id="KW-1185">Reference proteome</keyword>
<dbReference type="PANTHER" id="PTHR46112">
    <property type="entry name" value="AMINOPEPTIDASE"/>
    <property type="match status" value="1"/>
</dbReference>
<dbReference type="Pfam" id="PF01321">
    <property type="entry name" value="Creatinase_N"/>
    <property type="match status" value="1"/>
</dbReference>
<dbReference type="InterPro" id="IPR001131">
    <property type="entry name" value="Peptidase_M24B_aminopep-P_CS"/>
</dbReference>
<comment type="similarity">
    <text evidence="3">Belongs to the peptidase M24B family.</text>
</comment>
<dbReference type="InterPro" id="IPR000587">
    <property type="entry name" value="Creatinase_N"/>
</dbReference>
<evidence type="ECO:0000256" key="3">
    <source>
        <dbReference type="RuleBase" id="RU000590"/>
    </source>
</evidence>
<gene>
    <name evidence="6" type="ORF">GCM10022416_51960</name>
</gene>
<dbReference type="Pfam" id="PF00557">
    <property type="entry name" value="Peptidase_M24"/>
    <property type="match status" value="1"/>
</dbReference>
<evidence type="ECO:0000313" key="6">
    <source>
        <dbReference type="EMBL" id="GAA4153119.1"/>
    </source>
</evidence>
<feature type="domain" description="Creatinase N-terminal" evidence="5">
    <location>
        <begin position="24"/>
        <end position="150"/>
    </location>
</feature>
<keyword evidence="1 3" id="KW-0479">Metal-binding</keyword>
<accession>A0ABP7ZC43</accession>
<comment type="caution">
    <text evidence="6">The sequence shown here is derived from an EMBL/GenBank/DDBJ whole genome shotgun (WGS) entry which is preliminary data.</text>
</comment>
<dbReference type="InterPro" id="IPR036005">
    <property type="entry name" value="Creatinase/aminopeptidase-like"/>
</dbReference>
<evidence type="ECO:0000259" key="5">
    <source>
        <dbReference type="Pfam" id="PF01321"/>
    </source>
</evidence>
<sequence>MSGMSGAVRRWTTVLAMEELRRARRERLAAWTAAHDLDALLVTRLVNVRYLTGLDSSNAALLVPADGPPVLATDGRYAGTAARVCPELEAVIDRHTAEKLLERAAAAGARRLGFEPHAVTVERHTGLTRAAPDGLELRPAGRPVEELRTVKDDAELALLAEACAITDRAFDAVLPMLRPGVTEREIAVALERRMVDLGAERPAFDSIVASGPNGAIPHHRPGDRPLARGDLVTMDFGARRGGYHADMTRTVAIGAAADWQRDLYDLVRRAQQAAVEAARPGAETRDVDAAARDLIAAAGHGGDFTHGVGHGVGLEIHEAPLLGYDRTGKLVDRVPITAEPGIYLAGRGGVRIEDTLVARTGGPELLTTTTKDLLVL</sequence>